<dbReference type="EMBL" id="BJYT01000004">
    <property type="protein sequence ID" value="GEO08719.1"/>
    <property type="molecule type" value="Genomic_DNA"/>
</dbReference>
<comment type="caution">
    <text evidence="1">The sequence shown here is derived from an EMBL/GenBank/DDBJ whole genome shotgun (WGS) entry which is preliminary data.</text>
</comment>
<accession>A0A512B9U9</accession>
<gene>
    <name evidence="1" type="ORF">SAE01_12150</name>
</gene>
<evidence type="ECO:0000313" key="2">
    <source>
        <dbReference type="Proteomes" id="UP000321513"/>
    </source>
</evidence>
<evidence type="ECO:0000313" key="1">
    <source>
        <dbReference type="EMBL" id="GEO08719.1"/>
    </source>
</evidence>
<name>A0A512B9U9_9BACT</name>
<reference evidence="1 2" key="1">
    <citation type="submission" date="2019-07" db="EMBL/GenBank/DDBJ databases">
        <title>Whole genome shotgun sequence of Segetibacter aerophilus NBRC 106135.</title>
        <authorList>
            <person name="Hosoyama A."/>
            <person name="Uohara A."/>
            <person name="Ohji S."/>
            <person name="Ichikawa N."/>
        </authorList>
    </citation>
    <scope>NUCLEOTIDE SEQUENCE [LARGE SCALE GENOMIC DNA]</scope>
    <source>
        <strain evidence="1 2">NBRC 106135</strain>
    </source>
</reference>
<sequence>MRVICIENGPLPNSAGVVHTAPMLVEGTPYEVIKFNESSYELREIATPENYSGFNIKRFIPCSDIDEIHLEKKKKASISKLFSFLK</sequence>
<organism evidence="1 2">
    <name type="scientific">Segetibacter aerophilus</name>
    <dbReference type="NCBI Taxonomy" id="670293"/>
    <lineage>
        <taxon>Bacteria</taxon>
        <taxon>Pseudomonadati</taxon>
        <taxon>Bacteroidota</taxon>
        <taxon>Chitinophagia</taxon>
        <taxon>Chitinophagales</taxon>
        <taxon>Chitinophagaceae</taxon>
        <taxon>Segetibacter</taxon>
    </lineage>
</organism>
<proteinExistence type="predicted"/>
<keyword evidence="2" id="KW-1185">Reference proteome</keyword>
<protein>
    <submittedName>
        <fullName evidence="1">Uncharacterized protein</fullName>
    </submittedName>
</protein>
<dbReference type="Proteomes" id="UP000321513">
    <property type="component" value="Unassembled WGS sequence"/>
</dbReference>
<dbReference type="RefSeq" id="WP_147202788.1">
    <property type="nucleotide sequence ID" value="NZ_BJYT01000004.1"/>
</dbReference>
<dbReference type="AlphaFoldDB" id="A0A512B9U9"/>